<dbReference type="EMBL" id="CP032621">
    <property type="protein sequence ID" value="AYF95375.1"/>
    <property type="molecule type" value="Genomic_DNA"/>
</dbReference>
<evidence type="ECO:0000259" key="3">
    <source>
        <dbReference type="PROSITE" id="PS51756"/>
    </source>
</evidence>
<dbReference type="InterPro" id="IPR006829">
    <property type="entry name" value="LXG_dom"/>
</dbReference>
<gene>
    <name evidence="4" type="ORF">D7D53_02280</name>
</gene>
<protein>
    <recommendedName>
        <fullName evidence="3">LXG domain-containing protein</fullName>
    </recommendedName>
</protein>
<keyword evidence="5" id="KW-1185">Reference proteome</keyword>
<accession>A0A387B273</accession>
<dbReference type="Pfam" id="PF04740">
    <property type="entry name" value="LXG"/>
    <property type="match status" value="1"/>
</dbReference>
<organism evidence="4 5">
    <name type="scientific">Streptococcus gwangjuensis</name>
    <dbReference type="NCBI Taxonomy" id="1433513"/>
    <lineage>
        <taxon>Bacteria</taxon>
        <taxon>Bacillati</taxon>
        <taxon>Bacillota</taxon>
        <taxon>Bacilli</taxon>
        <taxon>Lactobacillales</taxon>
        <taxon>Streptococcaceae</taxon>
        <taxon>Streptococcus</taxon>
        <taxon>Streptococcus mitis group</taxon>
    </lineage>
</organism>
<feature type="transmembrane region" description="Helical" evidence="2">
    <location>
        <begin position="259"/>
        <end position="277"/>
    </location>
</feature>
<sequence>MSYKIKFDDITSVQVESQKTMNAWEEAIASLNKAMSDFINNQNLQGQAISSMRTYLVEVHGTLLQTLVNLMNDYSTNLLLYKDGYYQIDGDLHTKLPSKVFTNLHSALKSSRDDLKGEIELLNTTKDKISDLVSYEGSSHTSTVMNYNFLMNQLKNLDTSITQYESNHASQDLVAFKELLSATKALVAEHAGKTRTVGTYQSGDFAKLQSVQRFAIAYKQATQQMESRVERVQAAQERDKVRFEALATEDRAKNGWKDLAIGVVTVAIGALAIWATMGAATPLVVGAGLTAGIGTAAYGASNAGEGIHNIQLGNAGDAHTKSYNLIRDTLFMGNDKLYHDVGNVFVTASAIMIPIGQTQSAVKGLTQFAIGEAGAYTAGQVAYHGTKLLGGSEEDAQTANFIGNIVGGYAVSSAASKFSLNNVKNNVSEQNFANYREFSTTKIDDFKTNFKDVETRITVETRNVADEIQRIQLKAVGVDETGKIRIQDYTTAKDGLSIKRQDILDNLSKYGGTIVGEGKGRFTGGTKIEPGTRIDVISKPTDSFTIEKVSSFDKVKQYTSELYKTDLSLEEKVQKLQKYFTELDDKVDINVPSDAQYVKSIEDGWISYDWPERLGFKKGTVHPITRTSGLPERWDRFGHMGGGNFSDIPSEGPYTYSQRSIPYVENLKAYHNGNFKTDSYFDKIDAISEGDIKIFNRILREEGIEGVSQDQFLELSDKYRKYISDTSTSLSMSSDDIKYGVHGKAAEWGDMSGGAEQIVTPFGGIDMLNMGMMEEFK</sequence>
<evidence type="ECO:0000313" key="4">
    <source>
        <dbReference type="EMBL" id="AYF95375.1"/>
    </source>
</evidence>
<dbReference type="RefSeq" id="WP_120769993.1">
    <property type="nucleotide sequence ID" value="NZ_CP032621.1"/>
</dbReference>
<dbReference type="Proteomes" id="UP000275328">
    <property type="component" value="Chromosome"/>
</dbReference>
<name>A0A387B273_9STRE</name>
<evidence type="ECO:0000313" key="5">
    <source>
        <dbReference type="Proteomes" id="UP000275328"/>
    </source>
</evidence>
<feature type="domain" description="LXG" evidence="3">
    <location>
        <begin position="1"/>
        <end position="231"/>
    </location>
</feature>
<proteinExistence type="inferred from homology"/>
<keyword evidence="2" id="KW-0472">Membrane</keyword>
<dbReference type="KEGG" id="sgw:D7D53_02280"/>
<keyword evidence="2" id="KW-1133">Transmembrane helix</keyword>
<dbReference type="AlphaFoldDB" id="A0A387B273"/>
<dbReference type="PROSITE" id="PS51756">
    <property type="entry name" value="LXG"/>
    <property type="match status" value="1"/>
</dbReference>
<evidence type="ECO:0000256" key="2">
    <source>
        <dbReference type="SAM" id="Phobius"/>
    </source>
</evidence>
<reference evidence="4 5" key="1">
    <citation type="submission" date="2018-09" db="EMBL/GenBank/DDBJ databases">
        <title>Complete genome sequence of Streptococcus sp. KCOM 1679 (=ChDC B345).</title>
        <authorList>
            <person name="Kook J.-K."/>
            <person name="Park S.-N."/>
            <person name="Lim Y.K."/>
        </authorList>
    </citation>
    <scope>NUCLEOTIDE SEQUENCE [LARGE SCALE GENOMIC DNA]</scope>
    <source>
        <strain evidence="4 5">ChDC B345</strain>
    </source>
</reference>
<keyword evidence="2" id="KW-0812">Transmembrane</keyword>
<comment type="similarity">
    <text evidence="1">In the N-terminal section; belongs to the LXG family.</text>
</comment>
<evidence type="ECO:0000256" key="1">
    <source>
        <dbReference type="ARBA" id="ARBA00034117"/>
    </source>
</evidence>